<name>J9B8A0_WUCBA</name>
<proteinExistence type="predicted"/>
<gene>
    <name evidence="1" type="ORF">WUBG_05796</name>
</gene>
<evidence type="ECO:0000313" key="2">
    <source>
        <dbReference type="Proteomes" id="UP000004810"/>
    </source>
</evidence>
<protein>
    <submittedName>
        <fullName evidence="1">Uncharacterized protein</fullName>
    </submittedName>
</protein>
<comment type="caution">
    <text evidence="1">The sequence shown here is derived from an EMBL/GenBank/DDBJ whole genome shotgun (WGS) entry which is preliminary data.</text>
</comment>
<sequence length="195" mass="22656">MSTDEFRANKPGHSILADGIEVGCHYYANWDIRLVDIVKTRCIQLIRSNIEQTKCKELPYYCKYNSEYQYLFNDLLLIDKPPSRSCLLHYIDNATLSDMDSRLPKNDFVLFQQPGSAFYAIDFSYALLEDGKCHYVEVEVNFNYTNSRSCPEAVMFKTNYMPLKIFACRCRTEVSSKTPCDKKLAAKIPHLARNW</sequence>
<accession>J9B8A0</accession>
<dbReference type="EMBL" id="ADBV01002304">
    <property type="protein sequence ID" value="EJW83295.1"/>
    <property type="molecule type" value="Genomic_DNA"/>
</dbReference>
<feature type="non-terminal residue" evidence="1">
    <location>
        <position position="195"/>
    </location>
</feature>
<dbReference type="Proteomes" id="UP000004810">
    <property type="component" value="Unassembled WGS sequence"/>
</dbReference>
<dbReference type="AlphaFoldDB" id="J9B8A0"/>
<reference evidence="2" key="1">
    <citation type="submission" date="2012-08" db="EMBL/GenBank/DDBJ databases">
        <title>The Genome Sequence of Wuchereria bancrofti.</title>
        <authorList>
            <person name="Nutman T.B."/>
            <person name="Fink D.L."/>
            <person name="Russ C."/>
            <person name="Young S."/>
            <person name="Zeng Q."/>
            <person name="Koehrsen M."/>
            <person name="Alvarado L."/>
            <person name="Berlin A."/>
            <person name="Chapman S.B."/>
            <person name="Chen Z."/>
            <person name="Freedman E."/>
            <person name="Gellesch M."/>
            <person name="Goldberg J."/>
            <person name="Griggs A."/>
            <person name="Gujja S."/>
            <person name="Heilman E.R."/>
            <person name="Heiman D."/>
            <person name="Hepburn T."/>
            <person name="Howarth C."/>
            <person name="Jen D."/>
            <person name="Larson L."/>
            <person name="Lewis B."/>
            <person name="Mehta T."/>
            <person name="Park D."/>
            <person name="Pearson M."/>
            <person name="Roberts A."/>
            <person name="Saif S."/>
            <person name="Shea T."/>
            <person name="Shenoy N."/>
            <person name="Sisk P."/>
            <person name="Stolte C."/>
            <person name="Sykes S."/>
            <person name="Walk T."/>
            <person name="White J."/>
            <person name="Yandava C."/>
            <person name="Haas B."/>
            <person name="Henn M.R."/>
            <person name="Nusbaum C."/>
            <person name="Birren B."/>
        </authorList>
    </citation>
    <scope>NUCLEOTIDE SEQUENCE [LARGE SCALE GENOMIC DNA]</scope>
    <source>
        <strain evidence="2">NA</strain>
    </source>
</reference>
<organism evidence="1 2">
    <name type="scientific">Wuchereria bancrofti</name>
    <dbReference type="NCBI Taxonomy" id="6293"/>
    <lineage>
        <taxon>Eukaryota</taxon>
        <taxon>Metazoa</taxon>
        <taxon>Ecdysozoa</taxon>
        <taxon>Nematoda</taxon>
        <taxon>Chromadorea</taxon>
        <taxon>Rhabditida</taxon>
        <taxon>Spirurina</taxon>
        <taxon>Spiruromorpha</taxon>
        <taxon>Filarioidea</taxon>
        <taxon>Onchocercidae</taxon>
        <taxon>Wuchereria</taxon>
    </lineage>
</organism>
<evidence type="ECO:0000313" key="1">
    <source>
        <dbReference type="EMBL" id="EJW83295.1"/>
    </source>
</evidence>